<dbReference type="InterPro" id="IPR058548">
    <property type="entry name" value="MlaB-like_STAS"/>
</dbReference>
<gene>
    <name evidence="3" type="ORF">AVW11_33395</name>
</gene>
<accession>A0ABX3FVM0</accession>
<dbReference type="EMBL" id="MQUR01000139">
    <property type="protein sequence ID" value="OLZ48142.1"/>
    <property type="molecule type" value="Genomic_DNA"/>
</dbReference>
<dbReference type="PROSITE" id="PS50801">
    <property type="entry name" value="STAS"/>
    <property type="match status" value="1"/>
</dbReference>
<feature type="domain" description="STAS" evidence="2">
    <location>
        <begin position="46"/>
        <end position="95"/>
    </location>
</feature>
<feature type="compositionally biased region" description="Pro residues" evidence="1">
    <location>
        <begin position="128"/>
        <end position="148"/>
    </location>
</feature>
<organism evidence="3 4">
    <name type="scientific">Streptomyces amritsarensis</name>
    <dbReference type="NCBI Taxonomy" id="681158"/>
    <lineage>
        <taxon>Bacteria</taxon>
        <taxon>Bacillati</taxon>
        <taxon>Actinomycetota</taxon>
        <taxon>Actinomycetes</taxon>
        <taxon>Kitasatosporales</taxon>
        <taxon>Streptomycetaceae</taxon>
        <taxon>Streptomyces</taxon>
    </lineage>
</organism>
<proteinExistence type="predicted"/>
<dbReference type="Gene3D" id="3.30.750.24">
    <property type="entry name" value="STAS domain"/>
    <property type="match status" value="1"/>
</dbReference>
<dbReference type="CDD" id="cd07043">
    <property type="entry name" value="STAS_anti-anti-sigma_factors"/>
    <property type="match status" value="1"/>
</dbReference>
<dbReference type="Proteomes" id="UP000187151">
    <property type="component" value="Unassembled WGS sequence"/>
</dbReference>
<comment type="caution">
    <text evidence="3">The sequence shown here is derived from an EMBL/GenBank/DDBJ whole genome shotgun (WGS) entry which is preliminary data.</text>
</comment>
<evidence type="ECO:0000259" key="2">
    <source>
        <dbReference type="PROSITE" id="PS50801"/>
    </source>
</evidence>
<dbReference type="InterPro" id="IPR002645">
    <property type="entry name" value="STAS_dom"/>
</dbReference>
<dbReference type="Pfam" id="PF13466">
    <property type="entry name" value="STAS_2"/>
    <property type="match status" value="1"/>
</dbReference>
<sequence>MNTSSTAPILSAPLATEAPLTVYDSGADSAPGVILIHSCTTLGTTLVVHLAGEIDHFSAAPLRAFLASAADNGHTGLVLDCSRVTFCDSGFLAALDWWPRQGRRLRLTHRSRAVERLLRTAAAAALPAPAPGPPARCRPTPPRLGPTG</sequence>
<dbReference type="SUPFAM" id="SSF52091">
    <property type="entry name" value="SpoIIaa-like"/>
    <property type="match status" value="1"/>
</dbReference>
<reference evidence="3 4" key="1">
    <citation type="submission" date="2016-01" db="EMBL/GenBank/DDBJ databases">
        <title>Streptomyces amritsarensis strain MTCC 11845 genome sequencing and assembly.</title>
        <authorList>
            <person name="Sharma D."/>
            <person name="Nair G.R."/>
            <person name="Kaur G."/>
            <person name="Manhas R.K."/>
            <person name="Mayilraj S."/>
        </authorList>
    </citation>
    <scope>NUCLEOTIDE SEQUENCE [LARGE SCALE GENOMIC DNA]</scope>
    <source>
        <strain evidence="3 4">MTCC 11845</strain>
    </source>
</reference>
<dbReference type="InterPro" id="IPR036513">
    <property type="entry name" value="STAS_dom_sf"/>
</dbReference>
<protein>
    <recommendedName>
        <fullName evidence="2">STAS domain-containing protein</fullName>
    </recommendedName>
</protein>
<keyword evidence="4" id="KW-1185">Reference proteome</keyword>
<evidence type="ECO:0000313" key="3">
    <source>
        <dbReference type="EMBL" id="OLZ48142.1"/>
    </source>
</evidence>
<name>A0ABX3FVM0_9ACTN</name>
<evidence type="ECO:0000313" key="4">
    <source>
        <dbReference type="Proteomes" id="UP000187151"/>
    </source>
</evidence>
<feature type="region of interest" description="Disordered" evidence="1">
    <location>
        <begin position="126"/>
        <end position="148"/>
    </location>
</feature>
<evidence type="ECO:0000256" key="1">
    <source>
        <dbReference type="SAM" id="MobiDB-lite"/>
    </source>
</evidence>
<dbReference type="RefSeq" id="WP_076046897.1">
    <property type="nucleotide sequence ID" value="NZ_MQUR01000139.1"/>
</dbReference>